<sequence>MAKTSTPMDEIRKNPAHYFKEPQNVVQDKNLTTEQQAEILKSWEDDTKALLRAETENMPAAERQAKPAELLSTISKLRAELKDSQTD</sequence>
<dbReference type="Proteomes" id="UP000476030">
    <property type="component" value="Unassembled WGS sequence"/>
</dbReference>
<comment type="caution">
    <text evidence="1">The sequence shown here is derived from an EMBL/GenBank/DDBJ whole genome shotgun (WGS) entry which is preliminary data.</text>
</comment>
<keyword evidence="2" id="KW-1185">Reference proteome</keyword>
<accession>A0A6L8W986</accession>
<evidence type="ECO:0000313" key="1">
    <source>
        <dbReference type="EMBL" id="MZR31681.1"/>
    </source>
</evidence>
<name>A0A6L8W986_9PROT</name>
<dbReference type="RefSeq" id="WP_161316159.1">
    <property type="nucleotide sequence ID" value="NZ_WTUW01000002.1"/>
</dbReference>
<dbReference type="AlphaFoldDB" id="A0A6L8W986"/>
<reference evidence="1 2" key="1">
    <citation type="submission" date="2019-12" db="EMBL/GenBank/DDBJ databases">
        <title>Snethiella sp. nov. sp. isolated from sea sand.</title>
        <authorList>
            <person name="Kim J."/>
            <person name="Jeong S.E."/>
            <person name="Jung H.S."/>
            <person name="Jeon C.O."/>
        </authorList>
    </citation>
    <scope>NUCLEOTIDE SEQUENCE [LARGE SCALE GENOMIC DNA]</scope>
    <source>
        <strain evidence="1 2">DP05</strain>
    </source>
</reference>
<proteinExistence type="predicted"/>
<evidence type="ECO:0000313" key="2">
    <source>
        <dbReference type="Proteomes" id="UP000476030"/>
    </source>
</evidence>
<dbReference type="EMBL" id="WTUW01000002">
    <property type="protein sequence ID" value="MZR31681.1"/>
    <property type="molecule type" value="Genomic_DNA"/>
</dbReference>
<protein>
    <submittedName>
        <fullName evidence="1">Uncharacterized protein</fullName>
    </submittedName>
</protein>
<organism evidence="1 2">
    <name type="scientific">Sneathiella litorea</name>
    <dbReference type="NCBI Taxonomy" id="2606216"/>
    <lineage>
        <taxon>Bacteria</taxon>
        <taxon>Pseudomonadati</taxon>
        <taxon>Pseudomonadota</taxon>
        <taxon>Alphaproteobacteria</taxon>
        <taxon>Sneathiellales</taxon>
        <taxon>Sneathiellaceae</taxon>
        <taxon>Sneathiella</taxon>
    </lineage>
</organism>
<gene>
    <name evidence="1" type="ORF">GQE98_13650</name>
</gene>